<evidence type="ECO:0008006" key="5">
    <source>
        <dbReference type="Google" id="ProtNLM"/>
    </source>
</evidence>
<evidence type="ECO:0000256" key="2">
    <source>
        <dbReference type="SAM" id="Phobius"/>
    </source>
</evidence>
<evidence type="ECO:0000313" key="4">
    <source>
        <dbReference type="Proteomes" id="UP000008457"/>
    </source>
</evidence>
<keyword evidence="2" id="KW-0472">Membrane</keyword>
<keyword evidence="2" id="KW-0812">Transmembrane</keyword>
<protein>
    <recommendedName>
        <fullName evidence="5">Copper transporter</fullName>
    </recommendedName>
</protein>
<feature type="coiled-coil region" evidence="1">
    <location>
        <begin position="42"/>
        <end position="69"/>
    </location>
</feature>
<dbReference type="Proteomes" id="UP000008457">
    <property type="component" value="Chromosome"/>
</dbReference>
<organism evidence="3 4">
    <name type="scientific">Mahella australiensis (strain DSM 15567 / CIP 107919 / 50-1 BON)</name>
    <dbReference type="NCBI Taxonomy" id="697281"/>
    <lineage>
        <taxon>Bacteria</taxon>
        <taxon>Bacillati</taxon>
        <taxon>Bacillota</taxon>
        <taxon>Clostridia</taxon>
        <taxon>Thermoanaerobacterales</taxon>
        <taxon>Thermoanaerobacterales Family IV. Incertae Sedis</taxon>
        <taxon>Mahella</taxon>
    </lineage>
</organism>
<dbReference type="KEGG" id="mas:Mahau_1459"/>
<gene>
    <name evidence="3" type="ordered locus">Mahau_1459</name>
</gene>
<dbReference type="HOGENOM" id="CLU_072020_1_0_9"/>
<feature type="transmembrane region" description="Helical" evidence="2">
    <location>
        <begin position="6"/>
        <end position="26"/>
    </location>
</feature>
<dbReference type="RefSeq" id="WP_013781080.1">
    <property type="nucleotide sequence ID" value="NC_015520.1"/>
</dbReference>
<dbReference type="STRING" id="697281.Mahau_1459"/>
<dbReference type="Pfam" id="PF11382">
    <property type="entry name" value="MctB"/>
    <property type="match status" value="1"/>
</dbReference>
<evidence type="ECO:0000313" key="3">
    <source>
        <dbReference type="EMBL" id="AEE96651.1"/>
    </source>
</evidence>
<dbReference type="AlphaFoldDB" id="F3ZXY1"/>
<accession>F3ZXY1</accession>
<proteinExistence type="predicted"/>
<keyword evidence="4" id="KW-1185">Reference proteome</keyword>
<dbReference type="GO" id="GO:0016020">
    <property type="term" value="C:membrane"/>
    <property type="evidence" value="ECO:0007669"/>
    <property type="project" value="InterPro"/>
</dbReference>
<name>F3ZXY1_MAHA5</name>
<dbReference type="EMBL" id="CP002360">
    <property type="protein sequence ID" value="AEE96651.1"/>
    <property type="molecule type" value="Genomic_DNA"/>
</dbReference>
<dbReference type="GO" id="GO:0055070">
    <property type="term" value="P:copper ion homeostasis"/>
    <property type="evidence" value="ECO:0007669"/>
    <property type="project" value="InterPro"/>
</dbReference>
<sequence length="276" mass="30627">MINIKYYIILIMTLFLSIGIGIFVGFNMNNGNMIDESQAALADQIQLEFSRLRKENTSLLDELSQLTKERNTYETINKIMYQELTKEKLVGTSIAIVQIGDAYDYQDMKSSLETAGAEIASWLIIYSDTKGSYSDMVQQIVLALQQGIEDDHYKQLLDNGYIKSLIPIKSVPDFIILAVGGPSNQRLELELTWAVKATDIPLAAVEQELVSNSHMQLYKKEGISTIDNIDSSIGKLSLIAVIRGVDGHYGVKSAAEAIMANSLETSAQEAESNDER</sequence>
<dbReference type="OrthoDB" id="2382049at2"/>
<evidence type="ECO:0000256" key="1">
    <source>
        <dbReference type="SAM" id="Coils"/>
    </source>
</evidence>
<dbReference type="eggNOG" id="ENOG502Z9M5">
    <property type="taxonomic scope" value="Bacteria"/>
</dbReference>
<keyword evidence="2" id="KW-1133">Transmembrane helix</keyword>
<keyword evidence="1" id="KW-0175">Coiled coil</keyword>
<reference evidence="3 4" key="2">
    <citation type="journal article" date="2011" name="Stand. Genomic Sci.">
        <title>Complete genome sequence of Mahella australiensis type strain (50-1 BON).</title>
        <authorList>
            <person name="Sikorski J."/>
            <person name="Teshima H."/>
            <person name="Nolan M."/>
            <person name="Lucas S."/>
            <person name="Hammon N."/>
            <person name="Deshpande S."/>
            <person name="Cheng J.F."/>
            <person name="Pitluck S."/>
            <person name="Liolios K."/>
            <person name="Pagani I."/>
            <person name="Ivanova N."/>
            <person name="Huntemann M."/>
            <person name="Mavromatis K."/>
            <person name="Ovchinikova G."/>
            <person name="Pati A."/>
            <person name="Tapia R."/>
            <person name="Han C."/>
            <person name="Goodwin L."/>
            <person name="Chen A."/>
            <person name="Palaniappan K."/>
            <person name="Land M."/>
            <person name="Hauser L."/>
            <person name="Ngatchou-Djao O.D."/>
            <person name="Rohde M."/>
            <person name="Pukall R."/>
            <person name="Spring S."/>
            <person name="Abt B."/>
            <person name="Goker M."/>
            <person name="Detter J.C."/>
            <person name="Woyke T."/>
            <person name="Bristow J."/>
            <person name="Markowitz V."/>
            <person name="Hugenholtz P."/>
            <person name="Eisen J.A."/>
            <person name="Kyrpides N.C."/>
            <person name="Klenk H.P."/>
            <person name="Lapidus A."/>
        </authorList>
    </citation>
    <scope>NUCLEOTIDE SEQUENCE [LARGE SCALE GENOMIC DNA]</scope>
    <source>
        <strain evidence="4">DSM 15567 / CIP 107919 / 50-1 BON</strain>
    </source>
</reference>
<dbReference type="InterPro" id="IPR021522">
    <property type="entry name" value="MctB"/>
</dbReference>
<reference evidence="4" key="1">
    <citation type="submission" date="2010-11" db="EMBL/GenBank/DDBJ databases">
        <title>The complete genome of Mahella australiensis DSM 15567.</title>
        <authorList>
            <consortium name="US DOE Joint Genome Institute (JGI-PGF)"/>
            <person name="Lucas S."/>
            <person name="Copeland A."/>
            <person name="Lapidus A."/>
            <person name="Bruce D."/>
            <person name="Goodwin L."/>
            <person name="Pitluck S."/>
            <person name="Kyrpides N."/>
            <person name="Mavromatis K."/>
            <person name="Pagani I."/>
            <person name="Ivanova N."/>
            <person name="Teshima H."/>
            <person name="Brettin T."/>
            <person name="Detter J.C."/>
            <person name="Han C."/>
            <person name="Tapia R."/>
            <person name="Land M."/>
            <person name="Hauser L."/>
            <person name="Markowitz V."/>
            <person name="Cheng J.-F."/>
            <person name="Hugenholtz P."/>
            <person name="Woyke T."/>
            <person name="Wu D."/>
            <person name="Spring S."/>
            <person name="Pukall R."/>
            <person name="Steenblock K."/>
            <person name="Schneider S."/>
            <person name="Klenk H.-P."/>
            <person name="Eisen J.A."/>
        </authorList>
    </citation>
    <scope>NUCLEOTIDE SEQUENCE [LARGE SCALE GENOMIC DNA]</scope>
    <source>
        <strain evidence="4">DSM 15567 / CIP 107919 / 50-1 BON</strain>
    </source>
</reference>